<evidence type="ECO:0000313" key="8">
    <source>
        <dbReference type="Proteomes" id="UP001165080"/>
    </source>
</evidence>
<protein>
    <recommendedName>
        <fullName evidence="6">PDZ domain-containing protein</fullName>
    </recommendedName>
</protein>
<dbReference type="SMART" id="SM00228">
    <property type="entry name" value="PDZ"/>
    <property type="match status" value="1"/>
</dbReference>
<keyword evidence="3" id="KW-0378">Hydrolase</keyword>
<feature type="region of interest" description="Disordered" evidence="5">
    <location>
        <begin position="586"/>
        <end position="611"/>
    </location>
</feature>
<feature type="compositionally biased region" description="Pro residues" evidence="5">
    <location>
        <begin position="638"/>
        <end position="652"/>
    </location>
</feature>
<comment type="similarity">
    <text evidence="1">Belongs to the peptidase S41A family.</text>
</comment>
<dbReference type="InterPro" id="IPR005151">
    <property type="entry name" value="Tail-specific_protease"/>
</dbReference>
<dbReference type="EMBL" id="BRXU01000004">
    <property type="protein sequence ID" value="GLC51440.1"/>
    <property type="molecule type" value="Genomic_DNA"/>
</dbReference>
<dbReference type="GO" id="GO:0008236">
    <property type="term" value="F:serine-type peptidase activity"/>
    <property type="evidence" value="ECO:0007669"/>
    <property type="project" value="UniProtKB-KW"/>
</dbReference>
<keyword evidence="8" id="KW-1185">Reference proteome</keyword>
<gene>
    <name evidence="7" type="primary">PLEST009534</name>
    <name evidence="7" type="ORF">PLESTB_000502600</name>
</gene>
<evidence type="ECO:0000256" key="2">
    <source>
        <dbReference type="ARBA" id="ARBA00022670"/>
    </source>
</evidence>
<dbReference type="InterPro" id="IPR029045">
    <property type="entry name" value="ClpP/crotonase-like_dom_sf"/>
</dbReference>
<evidence type="ECO:0000256" key="1">
    <source>
        <dbReference type="ARBA" id="ARBA00009179"/>
    </source>
</evidence>
<proteinExistence type="inferred from homology"/>
<accession>A0A9W6BGM5</accession>
<dbReference type="SUPFAM" id="SSF50156">
    <property type="entry name" value="PDZ domain-like"/>
    <property type="match status" value="1"/>
</dbReference>
<dbReference type="AlphaFoldDB" id="A0A9W6BGM5"/>
<dbReference type="GO" id="GO:0006508">
    <property type="term" value="P:proteolysis"/>
    <property type="evidence" value="ECO:0007669"/>
    <property type="project" value="UniProtKB-KW"/>
</dbReference>
<evidence type="ECO:0000259" key="6">
    <source>
        <dbReference type="PROSITE" id="PS50106"/>
    </source>
</evidence>
<dbReference type="InterPro" id="IPR001478">
    <property type="entry name" value="PDZ"/>
</dbReference>
<keyword evidence="4" id="KW-0720">Serine protease</keyword>
<dbReference type="InterPro" id="IPR004447">
    <property type="entry name" value="Peptidase_S41A"/>
</dbReference>
<evidence type="ECO:0000256" key="5">
    <source>
        <dbReference type="SAM" id="MobiDB-lite"/>
    </source>
</evidence>
<organism evidence="7 8">
    <name type="scientific">Pleodorina starrii</name>
    <dbReference type="NCBI Taxonomy" id="330485"/>
    <lineage>
        <taxon>Eukaryota</taxon>
        <taxon>Viridiplantae</taxon>
        <taxon>Chlorophyta</taxon>
        <taxon>core chlorophytes</taxon>
        <taxon>Chlorophyceae</taxon>
        <taxon>CS clade</taxon>
        <taxon>Chlamydomonadales</taxon>
        <taxon>Volvocaceae</taxon>
        <taxon>Pleodorina</taxon>
    </lineage>
</organism>
<sequence length="652" mass="66915">MFICEFGQGLATEVTLGQEGQADPPSSPGVAARARSLLLSTLSSCALLLSSISFPALSAESVTIKFPASRDPEIRSAQEVLVQAWGYVREYYVDPTFNKQDWNQRLQDALAATFRARSRDEALQQVGVLLDSLGDPFTRVLLPGGASEAFRAMTQAKIVSTGLVVGRLGTAEGPLVVSFVVQGSPAAAAGLREGDEVVAVDGRPVWALRGDDARSLQDLLRQDVEVRLKVRRPMGRAAASGGSAAALARRVTAAAAAAAPAQPELPAQPTFSSPVSEPILDQDQDQGTTSNGVRAAGKLSEAAAPAAPPAASSTSYQLPGSFFDVVLRPAPVEFVPVQYAVLDKGTVGLAASGRRGGGGYPAASTSSAMRTPGAPPQAPAPSTSPPPPPPPASPSRVGYIRIVAFTERVASQVESAIRALQAEGCGSWLLDVRGNPGGIVSEGLGVAELLMPPGQVFALVRDRSGEEHAERLTDRARALVDGQPLAVLVDHYSASTSELLAGALHDNARALLFGERTYGKGRTQQVVQLYGGATLLVSTDTYVTPGRRPVDRVGLAPDVACRPGPPPPPVSRPAAAARAAAPAATAAETVSSGGGIGAGEPGSSGGGGGVSMVREQIELLARDACVRAAVGKLTRGSPPSPPSPPQQQAPGA</sequence>
<dbReference type="Gene3D" id="3.90.226.10">
    <property type="entry name" value="2-enoyl-CoA Hydratase, Chain A, domain 1"/>
    <property type="match status" value="1"/>
</dbReference>
<dbReference type="GO" id="GO:0004175">
    <property type="term" value="F:endopeptidase activity"/>
    <property type="evidence" value="ECO:0007669"/>
    <property type="project" value="TreeGrafter"/>
</dbReference>
<feature type="region of interest" description="Disordered" evidence="5">
    <location>
        <begin position="350"/>
        <end position="395"/>
    </location>
</feature>
<feature type="region of interest" description="Disordered" evidence="5">
    <location>
        <begin position="630"/>
        <end position="652"/>
    </location>
</feature>
<dbReference type="SMART" id="SM00245">
    <property type="entry name" value="TSPc"/>
    <property type="match status" value="1"/>
</dbReference>
<feature type="compositionally biased region" description="Low complexity" evidence="5">
    <location>
        <begin position="259"/>
        <end position="270"/>
    </location>
</feature>
<dbReference type="Gene3D" id="3.30.750.44">
    <property type="match status" value="2"/>
</dbReference>
<name>A0A9W6BGM5_9CHLO</name>
<reference evidence="7 8" key="1">
    <citation type="journal article" date="2023" name="Commun. Biol.">
        <title>Reorganization of the ancestral sex-determining regions during the evolution of trioecy in Pleodorina starrii.</title>
        <authorList>
            <person name="Takahashi K."/>
            <person name="Suzuki S."/>
            <person name="Kawai-Toyooka H."/>
            <person name="Yamamoto K."/>
            <person name="Hamaji T."/>
            <person name="Ootsuki R."/>
            <person name="Yamaguchi H."/>
            <person name="Kawachi M."/>
            <person name="Higashiyama T."/>
            <person name="Nozaki H."/>
        </authorList>
    </citation>
    <scope>NUCLEOTIDE SEQUENCE [LARGE SCALE GENOMIC DNA]</scope>
    <source>
        <strain evidence="7 8">NIES-4479</strain>
    </source>
</reference>
<feature type="compositionally biased region" description="Gly residues" evidence="5">
    <location>
        <begin position="592"/>
        <end position="610"/>
    </location>
</feature>
<dbReference type="Gene3D" id="2.30.42.10">
    <property type="match status" value="1"/>
</dbReference>
<dbReference type="InterPro" id="IPR036034">
    <property type="entry name" value="PDZ_sf"/>
</dbReference>
<feature type="compositionally biased region" description="Pro residues" evidence="5">
    <location>
        <begin position="373"/>
        <end position="393"/>
    </location>
</feature>
<keyword evidence="2" id="KW-0645">Protease</keyword>
<evidence type="ECO:0000256" key="3">
    <source>
        <dbReference type="ARBA" id="ARBA00022801"/>
    </source>
</evidence>
<dbReference type="InterPro" id="IPR041489">
    <property type="entry name" value="PDZ_6"/>
</dbReference>
<dbReference type="Pfam" id="PF17820">
    <property type="entry name" value="PDZ_6"/>
    <property type="match status" value="1"/>
</dbReference>
<dbReference type="PANTHER" id="PTHR32060">
    <property type="entry name" value="TAIL-SPECIFIC PROTEASE"/>
    <property type="match status" value="1"/>
</dbReference>
<comment type="caution">
    <text evidence="7">The sequence shown here is derived from an EMBL/GenBank/DDBJ whole genome shotgun (WGS) entry which is preliminary data.</text>
</comment>
<dbReference type="PROSITE" id="PS50106">
    <property type="entry name" value="PDZ"/>
    <property type="match status" value="1"/>
</dbReference>
<dbReference type="PANTHER" id="PTHR32060:SF22">
    <property type="entry name" value="CARBOXYL-TERMINAL-PROCESSING PEPTIDASE 3, CHLOROPLASTIC"/>
    <property type="match status" value="1"/>
</dbReference>
<dbReference type="Pfam" id="PF03572">
    <property type="entry name" value="Peptidase_S41"/>
    <property type="match status" value="1"/>
</dbReference>
<dbReference type="SUPFAM" id="SSF52096">
    <property type="entry name" value="ClpP/crotonase"/>
    <property type="match status" value="1"/>
</dbReference>
<dbReference type="Proteomes" id="UP001165080">
    <property type="component" value="Unassembled WGS sequence"/>
</dbReference>
<feature type="region of interest" description="Disordered" evidence="5">
    <location>
        <begin position="259"/>
        <end position="292"/>
    </location>
</feature>
<evidence type="ECO:0000313" key="7">
    <source>
        <dbReference type="EMBL" id="GLC51440.1"/>
    </source>
</evidence>
<feature type="domain" description="PDZ" evidence="6">
    <location>
        <begin position="166"/>
        <end position="222"/>
    </location>
</feature>
<dbReference type="CDD" id="cd07560">
    <property type="entry name" value="Peptidase_S41_CPP"/>
    <property type="match status" value="1"/>
</dbReference>
<evidence type="ECO:0000256" key="4">
    <source>
        <dbReference type="ARBA" id="ARBA00022825"/>
    </source>
</evidence>